<accession>A0A5C4RT71</accession>
<name>A0A5C4RT71_PROVB</name>
<keyword evidence="2" id="KW-1185">Reference proteome</keyword>
<gene>
    <name evidence="1" type="ORF">FGF68_10420</name>
</gene>
<sequence>MSTEVNALLIFCEGPHDVAFVRMVLKKLMSFQVKKLKFSEMPSPFDKLFQTAVTTHAAQDMSLDMAHKFFLPDTVLQKTDQFVFIYSSGGKSQYAKIRSLLSTYIPLLEQAQIFSREAKAIAQSIKYLFLYDVDADGIGTVADNLTREFGQIDETNFIACSWEESKSIYGRVANDKAVFVWGGTPEKGTLEDLLLPMFDFSEENKSIVGKAKSIISDMFNWETDHAEAARSIAEVEKYHKAVLTTVGQRKKPGSSLSVILEQSELITEDALKACEITTGFVRFIEGFLEVKHESA</sequence>
<reference evidence="1 2" key="1">
    <citation type="submission" date="2019-05" db="EMBL/GenBank/DDBJ databases">
        <title>Draft Whole-Genome sequence of the green sulfur bacterium Prosthecochloris vibrioformis DSM 260.</title>
        <authorList>
            <person name="Meyer T.E."/>
            <person name="Kyndt J.A."/>
        </authorList>
    </citation>
    <scope>NUCLEOTIDE SEQUENCE [LARGE SCALE GENOMIC DNA]</scope>
    <source>
        <strain evidence="1 2">DSM 260</strain>
    </source>
</reference>
<evidence type="ECO:0000313" key="1">
    <source>
        <dbReference type="EMBL" id="TNJ34081.1"/>
    </source>
</evidence>
<proteinExistence type="predicted"/>
<evidence type="ECO:0000313" key="2">
    <source>
        <dbReference type="Proteomes" id="UP000309544"/>
    </source>
</evidence>
<comment type="caution">
    <text evidence="1">The sequence shown here is derived from an EMBL/GenBank/DDBJ whole genome shotgun (WGS) entry which is preliminary data.</text>
</comment>
<dbReference type="RefSeq" id="WP_139626999.1">
    <property type="nucleotide sequence ID" value="NZ_VDCI01000014.1"/>
</dbReference>
<dbReference type="AlphaFoldDB" id="A0A5C4RT71"/>
<dbReference type="Proteomes" id="UP000309544">
    <property type="component" value="Unassembled WGS sequence"/>
</dbReference>
<dbReference type="EMBL" id="VDCI01000014">
    <property type="protein sequence ID" value="TNJ34081.1"/>
    <property type="molecule type" value="Genomic_DNA"/>
</dbReference>
<protein>
    <submittedName>
        <fullName evidence="1">Uncharacterized protein</fullName>
    </submittedName>
</protein>
<organism evidence="1 2">
    <name type="scientific">Prosthecochloris vibrioformis</name>
    <name type="common">Chlorobium vibrioforme</name>
    <dbReference type="NCBI Taxonomy" id="1098"/>
    <lineage>
        <taxon>Bacteria</taxon>
        <taxon>Pseudomonadati</taxon>
        <taxon>Chlorobiota</taxon>
        <taxon>Chlorobiia</taxon>
        <taxon>Chlorobiales</taxon>
        <taxon>Chlorobiaceae</taxon>
        <taxon>Prosthecochloris</taxon>
    </lineage>
</organism>